<dbReference type="OrthoDB" id="3341843at2759"/>
<name>A0A067SKZ4_GALM3</name>
<keyword evidence="1" id="KW-0472">Membrane</keyword>
<protein>
    <submittedName>
        <fullName evidence="2">Uncharacterized protein</fullName>
    </submittedName>
</protein>
<dbReference type="EMBL" id="KL142396">
    <property type="protein sequence ID" value="KDR70697.1"/>
    <property type="molecule type" value="Genomic_DNA"/>
</dbReference>
<evidence type="ECO:0000313" key="2">
    <source>
        <dbReference type="EMBL" id="KDR70697.1"/>
    </source>
</evidence>
<keyword evidence="1" id="KW-0812">Transmembrane</keyword>
<dbReference type="AlphaFoldDB" id="A0A067SKZ4"/>
<keyword evidence="3" id="KW-1185">Reference proteome</keyword>
<sequence length="256" mass="29058">MSTVSSNLSSLALEAFARVEIDLLARAPPLIPFAPTPVHIFAINQILLKHGTVIASLVVFRQIYDYLCTLDQELFDVHVEGLNVLGVSIAQGKSKLATVINFSAVFIQETISNTVRRSNSSWVHQLYKSGYLFYFYLIAINSLDIIFPIIAPVPLRTTFTDPQDGRDLYNWSGNGVDGRRRSRMSRRRSELESGTVFSTIVDMFATEDSFDEPLEVDVERITERLEYSINFKWNNGTIVMWFWDSKLAPTFVTRTS</sequence>
<feature type="transmembrane region" description="Helical" evidence="1">
    <location>
        <begin position="131"/>
        <end position="151"/>
    </location>
</feature>
<proteinExistence type="predicted"/>
<evidence type="ECO:0000256" key="1">
    <source>
        <dbReference type="SAM" id="Phobius"/>
    </source>
</evidence>
<organism evidence="2 3">
    <name type="scientific">Galerina marginata (strain CBS 339.88)</name>
    <dbReference type="NCBI Taxonomy" id="685588"/>
    <lineage>
        <taxon>Eukaryota</taxon>
        <taxon>Fungi</taxon>
        <taxon>Dikarya</taxon>
        <taxon>Basidiomycota</taxon>
        <taxon>Agaricomycotina</taxon>
        <taxon>Agaricomycetes</taxon>
        <taxon>Agaricomycetidae</taxon>
        <taxon>Agaricales</taxon>
        <taxon>Agaricineae</taxon>
        <taxon>Strophariaceae</taxon>
        <taxon>Galerina</taxon>
    </lineage>
</organism>
<reference evidence="3" key="1">
    <citation type="journal article" date="2014" name="Proc. Natl. Acad. Sci. U.S.A.">
        <title>Extensive sampling of basidiomycete genomes demonstrates inadequacy of the white-rot/brown-rot paradigm for wood decay fungi.</title>
        <authorList>
            <person name="Riley R."/>
            <person name="Salamov A.A."/>
            <person name="Brown D.W."/>
            <person name="Nagy L.G."/>
            <person name="Floudas D."/>
            <person name="Held B.W."/>
            <person name="Levasseur A."/>
            <person name="Lombard V."/>
            <person name="Morin E."/>
            <person name="Otillar R."/>
            <person name="Lindquist E.A."/>
            <person name="Sun H."/>
            <person name="LaButti K.M."/>
            <person name="Schmutz J."/>
            <person name="Jabbour D."/>
            <person name="Luo H."/>
            <person name="Baker S.E."/>
            <person name="Pisabarro A.G."/>
            <person name="Walton J.D."/>
            <person name="Blanchette R.A."/>
            <person name="Henrissat B."/>
            <person name="Martin F."/>
            <person name="Cullen D."/>
            <person name="Hibbett D.S."/>
            <person name="Grigoriev I.V."/>
        </authorList>
    </citation>
    <scope>NUCLEOTIDE SEQUENCE [LARGE SCALE GENOMIC DNA]</scope>
    <source>
        <strain evidence="3">CBS 339.88</strain>
    </source>
</reference>
<gene>
    <name evidence="2" type="ORF">GALMADRAFT_214427</name>
</gene>
<dbReference type="Proteomes" id="UP000027222">
    <property type="component" value="Unassembled WGS sequence"/>
</dbReference>
<keyword evidence="1" id="KW-1133">Transmembrane helix</keyword>
<accession>A0A067SKZ4</accession>
<dbReference type="HOGENOM" id="CLU_1086040_0_0_1"/>
<evidence type="ECO:0000313" key="3">
    <source>
        <dbReference type="Proteomes" id="UP000027222"/>
    </source>
</evidence>